<dbReference type="RefSeq" id="WP_261516999.1">
    <property type="nucleotide sequence ID" value="NZ_JAODNV010000023.1"/>
</dbReference>
<evidence type="ECO:0000313" key="4">
    <source>
        <dbReference type="Proteomes" id="UP001149009"/>
    </source>
</evidence>
<dbReference type="InterPro" id="IPR046461">
    <property type="entry name" value="TerL_ATPase"/>
</dbReference>
<dbReference type="Pfam" id="PF20441">
    <property type="entry name" value="TerL_nuclease"/>
    <property type="match status" value="1"/>
</dbReference>
<organism evidence="3 4">
    <name type="scientific">Chelativorans petroleitrophicus</name>
    <dbReference type="NCBI Taxonomy" id="2975484"/>
    <lineage>
        <taxon>Bacteria</taxon>
        <taxon>Pseudomonadati</taxon>
        <taxon>Pseudomonadota</taxon>
        <taxon>Alphaproteobacteria</taxon>
        <taxon>Hyphomicrobiales</taxon>
        <taxon>Phyllobacteriaceae</taxon>
        <taxon>Chelativorans</taxon>
    </lineage>
</organism>
<name>A0A9X3B7W1_9HYPH</name>
<dbReference type="InterPro" id="IPR046462">
    <property type="entry name" value="TerL_nuclease"/>
</dbReference>
<evidence type="ECO:0000259" key="2">
    <source>
        <dbReference type="Pfam" id="PF20441"/>
    </source>
</evidence>
<sequence>MKLLPNQREFVENVYGRLDENGRRKIRLAIKSEPRGNGKTGLIAGLCLCHLLGPESEPRGEIYSAAIDKKQAALLFAEMAAIIEAVPEFDARTNVIRFHKQIEVLEGPGKGSIYEALSADVRRGHGLAPSLWVYDEYAQVKTDELFDNLQTAQGKRKESLGIVISTQAATDQHPLSVLIDDALKGADSSTYIQLTAAPEGCDPFDEALWQAVNPAWGIFLDETEFRAQAERAKRVPSFLPRFMNLRLNMRIEAEERFLAATDWRACAAEIDVEGLKGKRCFLGLDLSSTTDLTALAAFFPDTGDLLTWFWKPAEGLDEAERLDHVPYRTWVRQGFIQATPGRAIDKAFVAHRIGGIVTAYDVQGCAYDRWGMGELQRILADEGINLDLIPWGQGFQDMSPALDALEKLVLQKELRHPKNPVLDWCVSNAVAVMNPAGGRKLDKAKSTGRIDGLQATAMAVGLASRTPPKKQSVYRSRGVFSVDVAA</sequence>
<dbReference type="GO" id="GO:0004519">
    <property type="term" value="F:endonuclease activity"/>
    <property type="evidence" value="ECO:0007669"/>
    <property type="project" value="InterPro"/>
</dbReference>
<evidence type="ECO:0000259" key="1">
    <source>
        <dbReference type="Pfam" id="PF03354"/>
    </source>
</evidence>
<dbReference type="InterPro" id="IPR027417">
    <property type="entry name" value="P-loop_NTPase"/>
</dbReference>
<feature type="domain" description="Terminase large subunit-like ATPase" evidence="1">
    <location>
        <begin position="9"/>
        <end position="171"/>
    </location>
</feature>
<keyword evidence="4" id="KW-1185">Reference proteome</keyword>
<dbReference type="Gene3D" id="3.40.50.300">
    <property type="entry name" value="P-loop containing nucleotide triphosphate hydrolases"/>
    <property type="match status" value="1"/>
</dbReference>
<protein>
    <submittedName>
        <fullName evidence="3">Terminase large subunit</fullName>
    </submittedName>
</protein>
<reference evidence="3" key="1">
    <citation type="submission" date="2022-08" db="EMBL/GenBank/DDBJ databases">
        <title>Chelativorans sichuanense sp. nov., a paraffin oil-degrading bacterium isolated from a mixture of oil-based drill cuttings and paddy soil.</title>
        <authorList>
            <person name="Yu J."/>
            <person name="Liu H."/>
            <person name="Chen Q."/>
        </authorList>
    </citation>
    <scope>NUCLEOTIDE SEQUENCE</scope>
    <source>
        <strain evidence="3">SCAU 2101</strain>
    </source>
</reference>
<dbReference type="PANTHER" id="PTHR41287">
    <property type="match status" value="1"/>
</dbReference>
<dbReference type="AlphaFoldDB" id="A0A9X3B7W1"/>
<feature type="domain" description="Terminase large subunit-like endonuclease" evidence="2">
    <location>
        <begin position="187"/>
        <end position="463"/>
    </location>
</feature>
<dbReference type="Proteomes" id="UP001149009">
    <property type="component" value="Unassembled WGS sequence"/>
</dbReference>
<comment type="caution">
    <text evidence="3">The sequence shown here is derived from an EMBL/GenBank/DDBJ whole genome shotgun (WGS) entry which is preliminary data.</text>
</comment>
<dbReference type="InterPro" id="IPR005021">
    <property type="entry name" value="Terminase_largesu-like"/>
</dbReference>
<accession>A0A9X3B7W1</accession>
<gene>
    <name evidence="3" type="ORF">NYR54_17435</name>
</gene>
<dbReference type="Pfam" id="PF03354">
    <property type="entry name" value="TerL_ATPase"/>
    <property type="match status" value="1"/>
</dbReference>
<dbReference type="PANTHER" id="PTHR41287:SF1">
    <property type="entry name" value="PROTEIN YMFN"/>
    <property type="match status" value="1"/>
</dbReference>
<evidence type="ECO:0000313" key="3">
    <source>
        <dbReference type="EMBL" id="MCT8992047.1"/>
    </source>
</evidence>
<dbReference type="EMBL" id="JAODNV010000023">
    <property type="protein sequence ID" value="MCT8992047.1"/>
    <property type="molecule type" value="Genomic_DNA"/>
</dbReference>
<proteinExistence type="predicted"/>